<dbReference type="SUPFAM" id="SSF51445">
    <property type="entry name" value="(Trans)glycosidases"/>
    <property type="match status" value="1"/>
</dbReference>
<dbReference type="KEGG" id="pko:PKOR_22385"/>
<dbReference type="EC" id="2.4.99.16" evidence="6"/>
<evidence type="ECO:0000259" key="7">
    <source>
        <dbReference type="SMART" id="SM00642"/>
    </source>
</evidence>
<keyword evidence="9" id="KW-1185">Reference proteome</keyword>
<dbReference type="EMBL" id="CP009621">
    <property type="protein sequence ID" value="AKD05306.1"/>
    <property type="molecule type" value="Genomic_DNA"/>
</dbReference>
<sequence length="673" mass="78572">MEQLEGTKRIVIENVKPEINCGRFPAKRVVGEELVVTADVFADGHDEVKARLLYRHSRRKNWEAVPMQFLGNDRWQAAFTPDAMGRYEYTIEGWVDHFYTWQKGLKKKFEANQDVTVELQIGAQLLDAAAENAKPGQQKRLRKWAEQLRNSHSHAEDVSFATGHDVSDLMDACCDKQNVTTYDKVLQLDVERKKALFSAWYEFFPRSAAHEAGRHGTFQDCIRLLPRIAEMGFDTIYLPPIHPIGRAFRKGKNNSVTSEPGEPGSPWAIGAAEGGHDAILPELGTLDDFRTFVHQAREHGIEVALDFAIQCSPDHPYVKEHPQWFKWRPDGTVQYAENPPKKYQDVLPVNFETEDWPNLWRELRRVLFHWIEQGVFVFRVDNPHTKAFSFWEWVIAEVHKEYPQVIFLSEAFTRPRVMERLAKIGFTQSYTYYTWRNSVEEIKEYMQQLTQSELREYFRPNFWPNTPDILPYALQEGGEPTHITRVVMAATLSSNYGLYGPVYEFGINQAVPGKEEYYDSEKYEVKHWDWGKLTKIREVITLINKIRKVNPALQTTWNIEFGDCENQAILCYAKWSSDFRNKIFVVVNLDPHHTQSGWVKVPLWRLKMDSDQQYLVHDLLTERKYTWTGEFNYVELRPHEMPVHVFRIGEANPGMGHDNLDDNWLPNDHHTNH</sequence>
<comment type="subunit">
    <text evidence="1 6">Homodimer.</text>
</comment>
<protein>
    <recommendedName>
        <fullName evidence="6">Alpha-1,4-glucan:maltose-1-phosphate maltosyltransferase</fullName>
        <shortName evidence="6">GMPMT</shortName>
        <ecNumber evidence="6">2.4.99.16</ecNumber>
    </recommendedName>
    <alternativeName>
        <fullName evidence="6">(1-&gt;4)-alpha-D-glucan:maltose-1-phosphate alpha-D-maltosyltransferase</fullName>
    </alternativeName>
</protein>
<dbReference type="SUPFAM" id="SSF51011">
    <property type="entry name" value="Glycosyl hydrolase domain"/>
    <property type="match status" value="1"/>
</dbReference>
<dbReference type="InterPro" id="IPR013780">
    <property type="entry name" value="Glyco_hydro_b"/>
</dbReference>
<gene>
    <name evidence="6" type="primary">glgE</name>
    <name evidence="8" type="ORF">PKOR_22385</name>
</gene>
<dbReference type="GO" id="GO:0016829">
    <property type="term" value="F:lyase activity"/>
    <property type="evidence" value="ECO:0007669"/>
    <property type="project" value="UniProtKB-KW"/>
</dbReference>
<feature type="binding site" evidence="6">
    <location>
        <position position="382"/>
    </location>
    <ligand>
        <name>alpha-maltose 1-phosphate</name>
        <dbReference type="ChEBI" id="CHEBI:63576"/>
    </ligand>
</feature>
<comment type="catalytic activity">
    <reaction evidence="5 6">
        <text>alpha-maltose 1-phosphate + [(1-&gt;4)-alpha-D-glucosyl](n) = [(1-&gt;4)-alpha-D-glucosyl](n+2) + phosphate</text>
        <dbReference type="Rhea" id="RHEA:42692"/>
        <dbReference type="Rhea" id="RHEA-COMP:9584"/>
        <dbReference type="Rhea" id="RHEA-COMP:10183"/>
        <dbReference type="ChEBI" id="CHEBI:15444"/>
        <dbReference type="ChEBI" id="CHEBI:43474"/>
        <dbReference type="ChEBI" id="CHEBI:63576"/>
        <dbReference type="EC" id="2.4.99.16"/>
    </reaction>
</comment>
<comment type="similarity">
    <text evidence="6">Belongs to the glycosyl hydrolase 13 family. GlgE subfamily.</text>
</comment>
<dbReference type="Gene3D" id="1.20.58.80">
    <property type="entry name" value="Phosphotransferase system, lactose/cellobiose-type IIA subunit"/>
    <property type="match status" value="1"/>
</dbReference>
<dbReference type="Pfam" id="PF21702">
    <property type="entry name" value="GLGE_C"/>
    <property type="match status" value="1"/>
</dbReference>
<evidence type="ECO:0000256" key="6">
    <source>
        <dbReference type="HAMAP-Rule" id="MF_02124"/>
    </source>
</evidence>
<dbReference type="InterPro" id="IPR026585">
    <property type="entry name" value="GlgE"/>
</dbReference>
<dbReference type="HAMAP" id="MF_02124">
    <property type="entry name" value="GlgE"/>
    <property type="match status" value="1"/>
</dbReference>
<dbReference type="InterPro" id="IPR017853">
    <property type="entry name" value="GH"/>
</dbReference>
<keyword evidence="4 6" id="KW-0119">Carbohydrate metabolism</keyword>
<evidence type="ECO:0000256" key="1">
    <source>
        <dbReference type="ARBA" id="ARBA00011738"/>
    </source>
</evidence>
<keyword evidence="2 6" id="KW-0328">Glycosyltransferase</keyword>
<dbReference type="AlphaFoldDB" id="A0A0E3UZG2"/>
<keyword evidence="8" id="KW-0456">Lyase</keyword>
<dbReference type="GO" id="GO:0016758">
    <property type="term" value="F:hexosyltransferase activity"/>
    <property type="evidence" value="ECO:0007669"/>
    <property type="project" value="UniProtKB-UniRule"/>
</dbReference>
<dbReference type="PANTHER" id="PTHR47786:SF2">
    <property type="entry name" value="GLYCOSYL HYDROLASE FAMILY 13 CATALYTIC DOMAIN-CONTAINING PROTEIN"/>
    <property type="match status" value="1"/>
</dbReference>
<evidence type="ECO:0000256" key="2">
    <source>
        <dbReference type="ARBA" id="ARBA00022676"/>
    </source>
</evidence>
<dbReference type="Gene3D" id="2.60.40.1180">
    <property type="entry name" value="Golgi alpha-mannosidase II"/>
    <property type="match status" value="1"/>
</dbReference>
<dbReference type="Proteomes" id="UP000033109">
    <property type="component" value="Chromosome"/>
</dbReference>
<name>A0A0E3UZG2_9BACT</name>
<evidence type="ECO:0000256" key="3">
    <source>
        <dbReference type="ARBA" id="ARBA00022679"/>
    </source>
</evidence>
<feature type="binding site" evidence="6">
    <location>
        <position position="345"/>
    </location>
    <ligand>
        <name>alpha-maltose 1-phosphate</name>
        <dbReference type="ChEBI" id="CHEBI:63576"/>
    </ligand>
</feature>
<dbReference type="SMART" id="SM00642">
    <property type="entry name" value="Aamy"/>
    <property type="match status" value="1"/>
</dbReference>
<feature type="site" description="Transition state stabilizer" evidence="6">
    <location>
        <position position="468"/>
    </location>
</feature>
<feature type="domain" description="Glycosyl hydrolase family 13 catalytic" evidence="7">
    <location>
        <begin position="198"/>
        <end position="537"/>
    </location>
</feature>
<dbReference type="Gene3D" id="3.20.20.80">
    <property type="entry name" value="Glycosidases"/>
    <property type="match status" value="1"/>
</dbReference>
<dbReference type="CDD" id="cd11344">
    <property type="entry name" value="AmyAc_GlgE_like"/>
    <property type="match status" value="1"/>
</dbReference>
<dbReference type="OrthoDB" id="9805159at2"/>
<dbReference type="GO" id="GO:0030979">
    <property type="term" value="P:alpha-glucan biosynthetic process"/>
    <property type="evidence" value="ECO:0007669"/>
    <property type="project" value="UniProtKB-UniRule"/>
</dbReference>
<evidence type="ECO:0000313" key="8">
    <source>
        <dbReference type="EMBL" id="AKD05306.1"/>
    </source>
</evidence>
<feature type="active site" description="Nucleophile" evidence="6">
    <location>
        <position position="381"/>
    </location>
</feature>
<feature type="binding site" evidence="6">
    <location>
        <begin position="522"/>
        <end position="523"/>
    </location>
    <ligand>
        <name>alpha-maltose 1-phosphate</name>
        <dbReference type="ChEBI" id="CHEBI:63576"/>
    </ligand>
</feature>
<dbReference type="InterPro" id="IPR006047">
    <property type="entry name" value="GH13_cat_dom"/>
</dbReference>
<dbReference type="Pfam" id="PF11896">
    <property type="entry name" value="GlgE_dom_N_S"/>
    <property type="match status" value="1"/>
</dbReference>
<evidence type="ECO:0000313" key="9">
    <source>
        <dbReference type="Proteomes" id="UP000033109"/>
    </source>
</evidence>
<evidence type="ECO:0000256" key="5">
    <source>
        <dbReference type="ARBA" id="ARBA00048735"/>
    </source>
</evidence>
<dbReference type="HOGENOM" id="CLU_015798_0_0_10"/>
<proteinExistence type="inferred from homology"/>
<comment type="function">
    <text evidence="6">Maltosyltransferase that uses maltose 1-phosphate (M1P) as the sugar donor to elongate linear or branched alpha-(1-&gt;4)-glucans. Is involved in a branched alpha-glucan biosynthetic pathway from trehalose, together with TreS, Mak and GlgB.</text>
</comment>
<dbReference type="PANTHER" id="PTHR47786">
    <property type="entry name" value="ALPHA-1,4-GLUCAN:MALTOSE-1-PHOSPHATE MALTOSYLTRANSFERASE"/>
    <property type="match status" value="1"/>
</dbReference>
<dbReference type="Gene3D" id="2.60.40.10">
    <property type="entry name" value="Immunoglobulins"/>
    <property type="match status" value="1"/>
</dbReference>
<dbReference type="PATRIC" id="fig|400092.3.peg.4914"/>
<dbReference type="InterPro" id="IPR013783">
    <property type="entry name" value="Ig-like_fold"/>
</dbReference>
<dbReference type="RefSeq" id="WP_046313626.1">
    <property type="nucleotide sequence ID" value="NZ_CBCSCY010000019.1"/>
</dbReference>
<organism evidence="8 9">
    <name type="scientific">Pontibacter korlensis</name>
    <dbReference type="NCBI Taxonomy" id="400092"/>
    <lineage>
        <taxon>Bacteria</taxon>
        <taxon>Pseudomonadati</taxon>
        <taxon>Bacteroidota</taxon>
        <taxon>Cytophagia</taxon>
        <taxon>Cytophagales</taxon>
        <taxon>Hymenobacteraceae</taxon>
        <taxon>Pontibacter</taxon>
    </lineage>
</organism>
<dbReference type="InterPro" id="IPR049171">
    <property type="entry name" value="GLGE_C"/>
</dbReference>
<feature type="binding site" evidence="6">
    <location>
        <position position="310"/>
    </location>
    <ligand>
        <name>alpha-maltose 1-phosphate</name>
        <dbReference type="ChEBI" id="CHEBI:63576"/>
    </ligand>
</feature>
<dbReference type="STRING" id="400092.PKOR_22385"/>
<dbReference type="InterPro" id="IPR021828">
    <property type="entry name" value="GlgE_dom_N/S"/>
</dbReference>
<keyword evidence="3 6" id="KW-0808">Transferase</keyword>
<reference evidence="8 9" key="1">
    <citation type="journal article" date="2015" name="Sci. Rep.">
        <title>Unraveling adaptation of Pontibacter korlensis to radiation and infertility in desert through complete genome and comparative transcriptomic analysis.</title>
        <authorList>
            <person name="Dai J."/>
            <person name="Dai W."/>
            <person name="Qiu C."/>
            <person name="Yang Z."/>
            <person name="Zhang Y."/>
            <person name="Zhou M."/>
            <person name="Zhang L."/>
            <person name="Fang C."/>
            <person name="Gao Q."/>
            <person name="Yang Q."/>
            <person name="Li X."/>
            <person name="Wang Z."/>
            <person name="Wang Z."/>
            <person name="Jia Z."/>
            <person name="Chen X."/>
        </authorList>
    </citation>
    <scope>NUCLEOTIDE SEQUENCE [LARGE SCALE GENOMIC DNA]</scope>
    <source>
        <strain evidence="8 9">X14-1T</strain>
    </source>
</reference>
<accession>A0A0E3UZG2</accession>
<evidence type="ECO:0000256" key="4">
    <source>
        <dbReference type="ARBA" id="ARBA00023277"/>
    </source>
</evidence>
<feature type="binding site" evidence="6">
    <location>
        <position position="250"/>
    </location>
    <ligand>
        <name>alpha-maltose 1-phosphate</name>
        <dbReference type="ChEBI" id="CHEBI:63576"/>
    </ligand>
</feature>
<feature type="active site" description="Proton donor" evidence="6">
    <location>
        <position position="410"/>
    </location>
</feature>
<dbReference type="GO" id="GO:0004553">
    <property type="term" value="F:hydrolase activity, hydrolyzing O-glycosyl compounds"/>
    <property type="evidence" value="ECO:0007669"/>
    <property type="project" value="InterPro"/>
</dbReference>